<organism evidence="2 3">
    <name type="scientific">Pseudomonas kielensis</name>
    <dbReference type="NCBI Taxonomy" id="2762577"/>
    <lineage>
        <taxon>Bacteria</taxon>
        <taxon>Pseudomonadati</taxon>
        <taxon>Pseudomonadota</taxon>
        <taxon>Gammaproteobacteria</taxon>
        <taxon>Pseudomonadales</taxon>
        <taxon>Pseudomonadaceae</taxon>
        <taxon>Pseudomonas</taxon>
    </lineage>
</organism>
<dbReference type="Gene3D" id="3.30.70.100">
    <property type="match status" value="1"/>
</dbReference>
<dbReference type="Pfam" id="PF03992">
    <property type="entry name" value="ABM"/>
    <property type="match status" value="1"/>
</dbReference>
<dbReference type="PROSITE" id="PS51725">
    <property type="entry name" value="ABM"/>
    <property type="match status" value="1"/>
</dbReference>
<dbReference type="RefSeq" id="WP_166592827.1">
    <property type="nucleotide sequence ID" value="NZ_CP090311.1"/>
</dbReference>
<dbReference type="GO" id="GO:0004497">
    <property type="term" value="F:monooxygenase activity"/>
    <property type="evidence" value="ECO:0007669"/>
    <property type="project" value="UniProtKB-KW"/>
</dbReference>
<protein>
    <submittedName>
        <fullName evidence="2">Antibiotic biosynthesis monooxygenase</fullName>
    </submittedName>
</protein>
<keyword evidence="2" id="KW-0560">Oxidoreductase</keyword>
<evidence type="ECO:0000313" key="2">
    <source>
        <dbReference type="EMBL" id="MBC2693418.1"/>
    </source>
</evidence>
<dbReference type="Proteomes" id="UP000526003">
    <property type="component" value="Unassembled WGS sequence"/>
</dbReference>
<keyword evidence="3" id="KW-1185">Reference proteome</keyword>
<keyword evidence="2" id="KW-0503">Monooxygenase</keyword>
<feature type="domain" description="ABM" evidence="1">
    <location>
        <begin position="3"/>
        <end position="96"/>
    </location>
</feature>
<dbReference type="AlphaFoldDB" id="A0A7X1GKG9"/>
<accession>A0A7X1GKG9</accession>
<sequence length="98" mass="10917">MPTERINTHQLKADGCSDELGKHLQQIVDTLRQLPGSDTYMLDRCPEDDNRGTVSTHWQSEAALQAHYCCPEMQGCITLLDSRLASSVDCNNLPIVES</sequence>
<comment type="caution">
    <text evidence="2">The sequence shown here is derived from an EMBL/GenBank/DDBJ whole genome shotgun (WGS) entry which is preliminary data.</text>
</comment>
<dbReference type="InterPro" id="IPR011008">
    <property type="entry name" value="Dimeric_a/b-barrel"/>
</dbReference>
<name>A0A7X1GKG9_9PSED</name>
<reference evidence="2 3" key="1">
    <citation type="submission" date="2020-08" db="EMBL/GenBank/DDBJ databases">
        <title>Pseudomonas sp. nov.</title>
        <authorList>
            <person name="Gieschler S."/>
            <person name="Fiedler G."/>
            <person name="Brinks E."/>
            <person name="Boehnlein C."/>
            <person name="Franz C.M.A.P."/>
            <person name="Kabisch J."/>
        </authorList>
    </citation>
    <scope>NUCLEOTIDE SEQUENCE [LARGE SCALE GENOMIC DNA]</scope>
    <source>
        <strain evidence="2 3">MBT-1</strain>
    </source>
</reference>
<evidence type="ECO:0000313" key="3">
    <source>
        <dbReference type="Proteomes" id="UP000526003"/>
    </source>
</evidence>
<gene>
    <name evidence="2" type="ORF">H7995_26925</name>
</gene>
<dbReference type="SUPFAM" id="SSF54909">
    <property type="entry name" value="Dimeric alpha+beta barrel"/>
    <property type="match status" value="1"/>
</dbReference>
<dbReference type="InterPro" id="IPR007138">
    <property type="entry name" value="ABM_dom"/>
</dbReference>
<dbReference type="EMBL" id="JACMYG010000049">
    <property type="protein sequence ID" value="MBC2693418.1"/>
    <property type="molecule type" value="Genomic_DNA"/>
</dbReference>
<proteinExistence type="predicted"/>
<evidence type="ECO:0000259" key="1">
    <source>
        <dbReference type="PROSITE" id="PS51725"/>
    </source>
</evidence>